<name>A0ACC0TRL5_9AGAM</name>
<accession>A0ACC0TRL5</accession>
<protein>
    <submittedName>
        <fullName evidence="1">Uncharacterized protein</fullName>
    </submittedName>
</protein>
<dbReference type="EMBL" id="JAGFNK010001314">
    <property type="protein sequence ID" value="KAI9432617.1"/>
    <property type="molecule type" value="Genomic_DNA"/>
</dbReference>
<evidence type="ECO:0000313" key="2">
    <source>
        <dbReference type="Proteomes" id="UP001207468"/>
    </source>
</evidence>
<dbReference type="Proteomes" id="UP001207468">
    <property type="component" value="Unassembled WGS sequence"/>
</dbReference>
<proteinExistence type="predicted"/>
<evidence type="ECO:0000313" key="1">
    <source>
        <dbReference type="EMBL" id="KAI9432617.1"/>
    </source>
</evidence>
<organism evidence="1 2">
    <name type="scientific">Russula earlei</name>
    <dbReference type="NCBI Taxonomy" id="71964"/>
    <lineage>
        <taxon>Eukaryota</taxon>
        <taxon>Fungi</taxon>
        <taxon>Dikarya</taxon>
        <taxon>Basidiomycota</taxon>
        <taxon>Agaricomycotina</taxon>
        <taxon>Agaricomycetes</taxon>
        <taxon>Russulales</taxon>
        <taxon>Russulaceae</taxon>
        <taxon>Russula</taxon>
    </lineage>
</organism>
<gene>
    <name evidence="1" type="ORF">F5148DRAFT_136257</name>
</gene>
<sequence length="184" mass="20583">MDINTWRNFLLLPNHQDVRVRLWQIHEMPLTAVVQMSSFNPLPGNQMRLPASVRLVEGLPAMMQGHLGDIINKSYSGMAAGTVILDDEDSTPEVLYNNSDENVGAPISSRIDCEASSGAIAFRSQEPSLNRMVITDHSYRLNGEVKILWEGTKCQFHTGTHQTITPVTRPSWASLCTMRVTSFR</sequence>
<keyword evidence="2" id="KW-1185">Reference proteome</keyword>
<reference evidence="1" key="1">
    <citation type="submission" date="2021-03" db="EMBL/GenBank/DDBJ databases">
        <title>Evolutionary priming and transition to the ectomycorrhizal habit in an iconic lineage of mushroom-forming fungi: is preadaptation a requirement?</title>
        <authorList>
            <consortium name="DOE Joint Genome Institute"/>
            <person name="Looney B.P."/>
            <person name="Miyauchi S."/>
            <person name="Morin E."/>
            <person name="Drula E."/>
            <person name="Courty P.E."/>
            <person name="Chicoki N."/>
            <person name="Fauchery L."/>
            <person name="Kohler A."/>
            <person name="Kuo A."/>
            <person name="LaButti K."/>
            <person name="Pangilinan J."/>
            <person name="Lipzen A."/>
            <person name="Riley R."/>
            <person name="Andreopoulos W."/>
            <person name="He G."/>
            <person name="Johnson J."/>
            <person name="Barry K.W."/>
            <person name="Grigoriev I.V."/>
            <person name="Nagy L."/>
            <person name="Hibbett D."/>
            <person name="Henrissat B."/>
            <person name="Matheny P.B."/>
            <person name="Labbe J."/>
            <person name="Martin A.F."/>
        </authorList>
    </citation>
    <scope>NUCLEOTIDE SEQUENCE</scope>
    <source>
        <strain evidence="1">BPL698</strain>
    </source>
</reference>
<comment type="caution">
    <text evidence="1">The sequence shown here is derived from an EMBL/GenBank/DDBJ whole genome shotgun (WGS) entry which is preliminary data.</text>
</comment>